<evidence type="ECO:0000313" key="2">
    <source>
        <dbReference type="Proteomes" id="UP000708208"/>
    </source>
</evidence>
<comment type="caution">
    <text evidence="1">The sequence shown here is derived from an EMBL/GenBank/DDBJ whole genome shotgun (WGS) entry which is preliminary data.</text>
</comment>
<reference evidence="1" key="1">
    <citation type="submission" date="2021-06" db="EMBL/GenBank/DDBJ databases">
        <authorList>
            <person name="Hodson N. C."/>
            <person name="Mongue J. A."/>
            <person name="Jaron S. K."/>
        </authorList>
    </citation>
    <scope>NUCLEOTIDE SEQUENCE</scope>
</reference>
<protein>
    <submittedName>
        <fullName evidence="1">Uncharacterized protein</fullName>
    </submittedName>
</protein>
<evidence type="ECO:0000313" key="1">
    <source>
        <dbReference type="EMBL" id="CAG7830684.1"/>
    </source>
</evidence>
<dbReference type="AlphaFoldDB" id="A0A8J2PRD1"/>
<accession>A0A8J2PRD1</accession>
<dbReference type="EMBL" id="CAJVCH010557083">
    <property type="protein sequence ID" value="CAG7830684.1"/>
    <property type="molecule type" value="Genomic_DNA"/>
</dbReference>
<feature type="non-terminal residue" evidence="1">
    <location>
        <position position="1"/>
    </location>
</feature>
<dbReference type="Proteomes" id="UP000708208">
    <property type="component" value="Unassembled WGS sequence"/>
</dbReference>
<name>A0A8J2PRD1_9HEXA</name>
<sequence>ELIEYGVSNQALVWSTRTFPTFIFQRHGGRLRVYDCQDMFIVARLLNGYPVYLHDFYPLQIRNPMGGSIRYPVSDRCRRIPAESAI</sequence>
<keyword evidence="2" id="KW-1185">Reference proteome</keyword>
<proteinExistence type="predicted"/>
<gene>
    <name evidence="1" type="ORF">AFUS01_LOCUS40471</name>
</gene>
<organism evidence="1 2">
    <name type="scientific">Allacma fusca</name>
    <dbReference type="NCBI Taxonomy" id="39272"/>
    <lineage>
        <taxon>Eukaryota</taxon>
        <taxon>Metazoa</taxon>
        <taxon>Ecdysozoa</taxon>
        <taxon>Arthropoda</taxon>
        <taxon>Hexapoda</taxon>
        <taxon>Collembola</taxon>
        <taxon>Symphypleona</taxon>
        <taxon>Sminthuridae</taxon>
        <taxon>Allacma</taxon>
    </lineage>
</organism>